<dbReference type="InterPro" id="IPR004636">
    <property type="entry name" value="AcOrn/SuccOrn_fam"/>
</dbReference>
<dbReference type="PROSITE" id="PS00600">
    <property type="entry name" value="AA_TRANSFER_CLASS_3"/>
    <property type="match status" value="1"/>
</dbReference>
<feature type="binding site" evidence="8">
    <location>
        <position position="284"/>
    </location>
    <ligand>
        <name>pyridoxal 5'-phosphate</name>
        <dbReference type="ChEBI" id="CHEBI:597326"/>
    </ligand>
</feature>
<dbReference type="GO" id="GO:0008483">
    <property type="term" value="F:transaminase activity"/>
    <property type="evidence" value="ECO:0007669"/>
    <property type="project" value="UniProtKB-KW"/>
</dbReference>
<comment type="caution">
    <text evidence="9">The sequence shown here is derived from an EMBL/GenBank/DDBJ whole genome shotgun (WGS) entry which is preliminary data.</text>
</comment>
<comment type="similarity">
    <text evidence="8">Belongs to the class-III pyridoxal-phosphate-dependent aminotransferase family. ArgD subfamily.</text>
</comment>
<comment type="catalytic activity">
    <reaction evidence="8">
        <text>N(2)-acetyl-L-ornithine + 2-oxoglutarate = N-acetyl-L-glutamate 5-semialdehyde + L-glutamate</text>
        <dbReference type="Rhea" id="RHEA:18049"/>
        <dbReference type="ChEBI" id="CHEBI:16810"/>
        <dbReference type="ChEBI" id="CHEBI:29123"/>
        <dbReference type="ChEBI" id="CHEBI:29985"/>
        <dbReference type="ChEBI" id="CHEBI:57805"/>
        <dbReference type="EC" id="2.6.1.11"/>
    </reaction>
</comment>
<keyword evidence="3 8" id="KW-0032">Aminotransferase</keyword>
<dbReference type="InterPro" id="IPR017652">
    <property type="entry name" value="Ac/SucOrn_transaminase_bac"/>
</dbReference>
<dbReference type="Proteomes" id="UP000234468">
    <property type="component" value="Unassembled WGS sequence"/>
</dbReference>
<feature type="binding site" evidence="8">
    <location>
        <position position="283"/>
    </location>
    <ligand>
        <name>N(2)-acetyl-L-ornithine</name>
        <dbReference type="ChEBI" id="CHEBI:57805"/>
    </ligand>
</feature>
<evidence type="ECO:0000313" key="9">
    <source>
        <dbReference type="EMBL" id="PKX86348.1"/>
    </source>
</evidence>
<gene>
    <name evidence="8 9" type="primary">argD</name>
    <name evidence="8" type="synonym">dapC</name>
    <name evidence="9" type="ORF">A0G03_10860</name>
</gene>
<evidence type="ECO:0000256" key="1">
    <source>
        <dbReference type="ARBA" id="ARBA00022490"/>
    </source>
</evidence>
<dbReference type="EMBL" id="LXFV01000010">
    <property type="protein sequence ID" value="PKX86348.1"/>
    <property type="molecule type" value="Genomic_DNA"/>
</dbReference>
<evidence type="ECO:0000256" key="7">
    <source>
        <dbReference type="ARBA" id="ARBA00023154"/>
    </source>
</evidence>
<sequence>MAAEQKAVTRDTHDKVILPVYAPAKFVPVKGKGSRVWDQDGREYIDFSGGIAVTALGHCHPALVNALQQQGEKLWHTSNIFTNEPALRLASKLIDATFADRVFFVNSGAEANEAAFKLARHYAVKRHSPYKTKIIAFYNAFHGRTLFTVSVGGQPKYADGFGPKPADIVHVPFNDLAAVKAVMDDHTCAVVLEPIQGEGGITPATPEFLQGVRDLCDQHKALLVFDEVQSGMGRTGKLFSYMHYGITPDILTTAKALGGGFPISAMLTTEEIASVMTVGVHGTTYGGNPLACAVAEAALDVINTPEVLSGVADRHDRFISELDKINQQYGVFDQVRGMGLLLGAELKPQWHGRAGEFLAAATAQGLMVLMAGPNVIRFVPSLIIDEDDIAQGMDKFAKAVAQVVNAAH</sequence>
<protein>
    <recommendedName>
        <fullName evidence="8">Acetylornithine/succinyldiaminopimelate aminotransferase</fullName>
        <shortName evidence="8">ACOAT</shortName>
        <shortName evidence="8">DapATase</shortName>
        <shortName evidence="8">Succinyldiaminopimelate transferase</shortName>
        <ecNumber evidence="8">2.6.1.11</ecNumber>
        <ecNumber evidence="8">2.6.1.17</ecNumber>
    </recommendedName>
</protein>
<comment type="subcellular location">
    <subcellularLocation>
        <location evidence="8">Cytoplasm</location>
    </subcellularLocation>
</comment>
<dbReference type="NCBIfam" id="NF009047">
    <property type="entry name" value="PRK12381.1"/>
    <property type="match status" value="1"/>
</dbReference>
<dbReference type="InterPro" id="IPR015421">
    <property type="entry name" value="PyrdxlP-dep_Trfase_major"/>
</dbReference>
<dbReference type="NCBIfam" id="TIGR00707">
    <property type="entry name" value="argD"/>
    <property type="match status" value="1"/>
</dbReference>
<feature type="binding site" evidence="8">
    <location>
        <begin position="108"/>
        <end position="109"/>
    </location>
    <ligand>
        <name>pyridoxal 5'-phosphate</name>
        <dbReference type="ChEBI" id="CHEBI:597326"/>
    </ligand>
</feature>
<dbReference type="EC" id="2.6.1.17" evidence="8"/>
<evidence type="ECO:0000313" key="10">
    <source>
        <dbReference type="Proteomes" id="UP000234468"/>
    </source>
</evidence>
<comment type="pathway">
    <text evidence="8">Amino-acid biosynthesis; L-lysine biosynthesis via DAP pathway; LL-2,6-diaminopimelate from (S)-tetrahydrodipicolinate (succinylase route): step 2/3.</text>
</comment>
<keyword evidence="10" id="KW-1185">Reference proteome</keyword>
<keyword evidence="1 8" id="KW-0963">Cytoplasm</keyword>
<dbReference type="InterPro" id="IPR005814">
    <property type="entry name" value="Aminotrans_3"/>
</dbReference>
<evidence type="ECO:0000256" key="8">
    <source>
        <dbReference type="HAMAP-Rule" id="MF_01107"/>
    </source>
</evidence>
<dbReference type="CDD" id="cd00610">
    <property type="entry name" value="OAT_like"/>
    <property type="match status" value="1"/>
</dbReference>
<comment type="pathway">
    <text evidence="8">Amino-acid biosynthesis; L-arginine biosynthesis; N(2)-acetyl-L-ornithine from L-glutamate: step 4/4.</text>
</comment>
<evidence type="ECO:0000256" key="4">
    <source>
        <dbReference type="ARBA" id="ARBA00022605"/>
    </source>
</evidence>
<keyword evidence="2 8" id="KW-0055">Arginine biosynthesis</keyword>
<dbReference type="InterPro" id="IPR015422">
    <property type="entry name" value="PyrdxlP-dep_Trfase_small"/>
</dbReference>
<evidence type="ECO:0000256" key="5">
    <source>
        <dbReference type="ARBA" id="ARBA00022679"/>
    </source>
</evidence>
<keyword evidence="7 8" id="KW-0457">Lysine biosynthesis</keyword>
<dbReference type="HAMAP" id="MF_01107">
    <property type="entry name" value="ArgD_aminotrans_3"/>
    <property type="match status" value="1"/>
</dbReference>
<dbReference type="PANTHER" id="PTHR11986:SF122">
    <property type="entry name" value="ACETYLORNITHINE_SUCCINYLDIAMINOPIMELATE AMINOTRANSFERASE"/>
    <property type="match status" value="1"/>
</dbReference>
<keyword evidence="6 8" id="KW-0663">Pyridoxal phosphate</keyword>
<dbReference type="Gene3D" id="3.90.1150.10">
    <property type="entry name" value="Aspartate Aminotransferase, domain 1"/>
    <property type="match status" value="1"/>
</dbReference>
<evidence type="ECO:0000256" key="2">
    <source>
        <dbReference type="ARBA" id="ARBA00022571"/>
    </source>
</evidence>
<dbReference type="NCBIfam" id="NF002325">
    <property type="entry name" value="PRK01278.1"/>
    <property type="match status" value="1"/>
</dbReference>
<dbReference type="Gene3D" id="3.40.640.10">
    <property type="entry name" value="Type I PLP-dependent aspartate aminotransferase-like (Major domain)"/>
    <property type="match status" value="1"/>
</dbReference>
<dbReference type="PANTHER" id="PTHR11986">
    <property type="entry name" value="AMINOTRANSFERASE CLASS III"/>
    <property type="match status" value="1"/>
</dbReference>
<comment type="function">
    <text evidence="8">Involved in both the arginine and lysine biosynthetic pathways.</text>
</comment>
<dbReference type="InterPro" id="IPR049704">
    <property type="entry name" value="Aminotrans_3_PPA_site"/>
</dbReference>
<dbReference type="NCBIfam" id="TIGR03246">
    <property type="entry name" value="arg_catab_astC"/>
    <property type="match status" value="1"/>
</dbReference>
<comment type="cofactor">
    <cofactor evidence="8">
        <name>pyridoxal 5'-phosphate</name>
        <dbReference type="ChEBI" id="CHEBI:597326"/>
    </cofactor>
    <text evidence="8">Binds 1 pyridoxal phosphate per subunit.</text>
</comment>
<dbReference type="RefSeq" id="WP_048262710.1">
    <property type="nucleotide sequence ID" value="NZ_AODU01000020.1"/>
</dbReference>
<dbReference type="SUPFAM" id="SSF53383">
    <property type="entry name" value="PLP-dependent transferases"/>
    <property type="match status" value="1"/>
</dbReference>
<feature type="modified residue" description="N6-(pyridoxal phosphate)lysine" evidence="8">
    <location>
        <position position="255"/>
    </location>
</feature>
<keyword evidence="5 8" id="KW-0808">Transferase</keyword>
<evidence type="ECO:0000256" key="6">
    <source>
        <dbReference type="ARBA" id="ARBA00022898"/>
    </source>
</evidence>
<dbReference type="Pfam" id="PF00202">
    <property type="entry name" value="Aminotran_3"/>
    <property type="match status" value="1"/>
</dbReference>
<reference evidence="9 10" key="1">
    <citation type="submission" date="2016-04" db="EMBL/GenBank/DDBJ databases">
        <title>New species of Pectobacterium.</title>
        <authorList>
            <person name="Waleron M."/>
            <person name="Misztak A.E."/>
            <person name="Waleron K."/>
        </authorList>
    </citation>
    <scope>NUCLEOTIDE SEQUENCE [LARGE SCALE GENOMIC DNA]</scope>
    <source>
        <strain evidence="9 10">IFB5232</strain>
    </source>
</reference>
<proteinExistence type="inferred from homology"/>
<feature type="binding site" evidence="8">
    <location>
        <begin position="226"/>
        <end position="229"/>
    </location>
    <ligand>
        <name>pyridoxal 5'-phosphate</name>
        <dbReference type="ChEBI" id="CHEBI:597326"/>
    </ligand>
</feature>
<dbReference type="PIRSF" id="PIRSF000521">
    <property type="entry name" value="Transaminase_4ab_Lys_Orn"/>
    <property type="match status" value="1"/>
</dbReference>
<comment type="catalytic activity">
    <reaction evidence="8">
        <text>N-succinyl-(2S,6S)-2,6-diaminopimelate + 2-oxoglutarate = (S)-2-succinylamino-6-oxoheptanedioate + L-glutamate</text>
        <dbReference type="Rhea" id="RHEA:11960"/>
        <dbReference type="ChEBI" id="CHEBI:15685"/>
        <dbReference type="ChEBI" id="CHEBI:16810"/>
        <dbReference type="ChEBI" id="CHEBI:29985"/>
        <dbReference type="ChEBI" id="CHEBI:58087"/>
        <dbReference type="EC" id="2.6.1.17"/>
    </reaction>
</comment>
<feature type="binding site" evidence="8">
    <location>
        <position position="144"/>
    </location>
    <ligand>
        <name>N(2)-acetyl-L-ornithine</name>
        <dbReference type="ChEBI" id="CHEBI:57805"/>
    </ligand>
</feature>
<dbReference type="EC" id="2.6.1.11" evidence="8"/>
<dbReference type="InterPro" id="IPR015424">
    <property type="entry name" value="PyrdxlP-dep_Trfase"/>
</dbReference>
<dbReference type="NCBIfam" id="NF003468">
    <property type="entry name" value="PRK05093.1"/>
    <property type="match status" value="1"/>
</dbReference>
<evidence type="ECO:0000256" key="3">
    <source>
        <dbReference type="ARBA" id="ARBA00022576"/>
    </source>
</evidence>
<accession>A0ABX4S734</accession>
<dbReference type="InterPro" id="IPR050103">
    <property type="entry name" value="Class-III_PLP-dep_AT"/>
</dbReference>
<keyword evidence="4 8" id="KW-0028">Amino-acid biosynthesis</keyword>
<organism evidence="9 10">
    <name type="scientific">Pectobacterium peruviense</name>
    <dbReference type="NCBI Taxonomy" id="2066479"/>
    <lineage>
        <taxon>Bacteria</taxon>
        <taxon>Pseudomonadati</taxon>
        <taxon>Pseudomonadota</taxon>
        <taxon>Gammaproteobacteria</taxon>
        <taxon>Enterobacterales</taxon>
        <taxon>Pectobacteriaceae</taxon>
        <taxon>Pectobacterium</taxon>
    </lineage>
</organism>
<comment type="subunit">
    <text evidence="8">Homodimer.</text>
</comment>
<feature type="binding site" evidence="8">
    <location>
        <position position="141"/>
    </location>
    <ligand>
        <name>pyridoxal 5'-phosphate</name>
        <dbReference type="ChEBI" id="CHEBI:597326"/>
    </ligand>
</feature>
<name>A0ABX4S734_9GAMM</name>